<comment type="caution">
    <text evidence="2">The sequence shown here is derived from an EMBL/GenBank/DDBJ whole genome shotgun (WGS) entry which is preliminary data.</text>
</comment>
<dbReference type="RefSeq" id="WP_256131053.1">
    <property type="nucleotide sequence ID" value="NZ_JANFXK010000003.1"/>
</dbReference>
<evidence type="ECO:0000313" key="2">
    <source>
        <dbReference type="EMBL" id="MCQ4635864.1"/>
    </source>
</evidence>
<accession>A0ABT1RL05</accession>
<dbReference type="Proteomes" id="UP001524502">
    <property type="component" value="Unassembled WGS sequence"/>
</dbReference>
<reference evidence="2 3" key="1">
    <citation type="submission" date="2022-06" db="EMBL/GenBank/DDBJ databases">
        <title>Isolation of gut microbiota from human fecal samples.</title>
        <authorList>
            <person name="Pamer E.G."/>
            <person name="Barat B."/>
            <person name="Waligurski E."/>
            <person name="Medina S."/>
            <person name="Paddock L."/>
            <person name="Mostad J."/>
        </authorList>
    </citation>
    <scope>NUCLEOTIDE SEQUENCE [LARGE SCALE GENOMIC DNA]</scope>
    <source>
        <strain evidence="2 3">SL.3.17</strain>
    </source>
</reference>
<evidence type="ECO:0000256" key="1">
    <source>
        <dbReference type="SAM" id="Phobius"/>
    </source>
</evidence>
<keyword evidence="1" id="KW-0812">Transmembrane</keyword>
<proteinExistence type="predicted"/>
<keyword evidence="1" id="KW-0472">Membrane</keyword>
<protein>
    <submittedName>
        <fullName evidence="2">Uncharacterized protein</fullName>
    </submittedName>
</protein>
<sequence length="52" mass="5347">MEENASAIVTQITKAGTDVLGDAAPIIAAAIGVGIVFWGAKVLWSKFKGMAK</sequence>
<feature type="transmembrane region" description="Helical" evidence="1">
    <location>
        <begin position="23"/>
        <end position="44"/>
    </location>
</feature>
<organism evidence="2 3">
    <name type="scientific">Anaerovorax odorimutans</name>
    <dbReference type="NCBI Taxonomy" id="109327"/>
    <lineage>
        <taxon>Bacteria</taxon>
        <taxon>Bacillati</taxon>
        <taxon>Bacillota</taxon>
        <taxon>Clostridia</taxon>
        <taxon>Peptostreptococcales</taxon>
        <taxon>Anaerovoracaceae</taxon>
        <taxon>Anaerovorax</taxon>
    </lineage>
</organism>
<keyword evidence="3" id="KW-1185">Reference proteome</keyword>
<name>A0ABT1RL05_9FIRM</name>
<keyword evidence="1" id="KW-1133">Transmembrane helix</keyword>
<gene>
    <name evidence="2" type="ORF">NE619_03915</name>
</gene>
<evidence type="ECO:0000313" key="3">
    <source>
        <dbReference type="Proteomes" id="UP001524502"/>
    </source>
</evidence>
<dbReference type="EMBL" id="JANFXK010000003">
    <property type="protein sequence ID" value="MCQ4635864.1"/>
    <property type="molecule type" value="Genomic_DNA"/>
</dbReference>